<evidence type="ECO:0000256" key="2">
    <source>
        <dbReference type="ARBA" id="ARBA00022801"/>
    </source>
</evidence>
<feature type="domain" description="Amidase" evidence="5">
    <location>
        <begin position="113"/>
        <end position="567"/>
    </location>
</feature>
<name>A0A0D1Z8M1_9EURO</name>
<accession>A0A0D1Z8M1</accession>
<dbReference type="InterPro" id="IPR023631">
    <property type="entry name" value="Amidase_dom"/>
</dbReference>
<dbReference type="Pfam" id="PF01425">
    <property type="entry name" value="Amidase"/>
    <property type="match status" value="1"/>
</dbReference>
<comment type="similarity">
    <text evidence="1">Belongs to the amidase family.</text>
</comment>
<dbReference type="STRING" id="1016849.A0A0D1Z8M1"/>
<dbReference type="SUPFAM" id="SSF75304">
    <property type="entry name" value="Amidase signature (AS) enzymes"/>
    <property type="match status" value="1"/>
</dbReference>
<feature type="binding site" evidence="4">
    <location>
        <position position="244"/>
    </location>
    <ligand>
        <name>substrate</name>
    </ligand>
</feature>
<dbReference type="InterPro" id="IPR036928">
    <property type="entry name" value="AS_sf"/>
</dbReference>
<reference evidence="6 7" key="1">
    <citation type="submission" date="2015-01" db="EMBL/GenBank/DDBJ databases">
        <title>The Genome Sequence of Exophiala sideris CBS121828.</title>
        <authorList>
            <consortium name="The Broad Institute Genomics Platform"/>
            <person name="Cuomo C."/>
            <person name="de Hoog S."/>
            <person name="Gorbushina A."/>
            <person name="Stielow B."/>
            <person name="Teixiera M."/>
            <person name="Abouelleil A."/>
            <person name="Chapman S.B."/>
            <person name="Priest M."/>
            <person name="Young S.K."/>
            <person name="Wortman J."/>
            <person name="Nusbaum C."/>
            <person name="Birren B."/>
        </authorList>
    </citation>
    <scope>NUCLEOTIDE SEQUENCE [LARGE SCALE GENOMIC DNA]</scope>
    <source>
        <strain evidence="6 7">CBS 121828</strain>
    </source>
</reference>
<organism evidence="6 7">
    <name type="scientific">Exophiala sideris</name>
    <dbReference type="NCBI Taxonomy" id="1016849"/>
    <lineage>
        <taxon>Eukaryota</taxon>
        <taxon>Fungi</taxon>
        <taxon>Dikarya</taxon>
        <taxon>Ascomycota</taxon>
        <taxon>Pezizomycotina</taxon>
        <taxon>Eurotiomycetes</taxon>
        <taxon>Chaetothyriomycetidae</taxon>
        <taxon>Chaetothyriales</taxon>
        <taxon>Herpotrichiellaceae</taxon>
        <taxon>Exophiala</taxon>
    </lineage>
</organism>
<gene>
    <name evidence="6" type="ORF">PV11_05157</name>
</gene>
<dbReference type="PIRSF" id="PIRSF001221">
    <property type="entry name" value="Amidase_fungi"/>
    <property type="match status" value="1"/>
</dbReference>
<dbReference type="AlphaFoldDB" id="A0A0D1Z8M1"/>
<feature type="binding site" evidence="4">
    <location>
        <position position="218"/>
    </location>
    <ligand>
        <name>substrate</name>
    </ligand>
</feature>
<dbReference type="HOGENOM" id="CLU_009600_9_2_1"/>
<feature type="active site" description="Acyl-ester intermediate" evidence="3">
    <location>
        <position position="268"/>
    </location>
</feature>
<sequence length="579" mass="63860">MLSGPCMTDKDSAAVKYNTPGTPSNFTSQGSFAFLHPTTMTVQNWQEISRAKQAATSKLVETWLPPDFSVDDKLLNVMDVPTKYLSQRDNEITLLRATGLIEKMRSGSLKSEDVVQAFCKRAAIAHKLVNCLTEPMFEAAIARSKELDIYYSENKKPFGPLHGLPISLKDTCNVKGVPTSLGYVGQVDRIAKRDSSVVEILKAAGAVIFTKTNLPTAIFGSETVNNLFGRTTNPRGRNMTPGGSSGGEASLIVLHGSPLGFGTDIGGSIRSPSHFSGLYGLRPSHTRVPHQDVVTSMDGQETIHTVIGPMANSLQDLELAMQVIANAKPWLLDPKCAPIPWQNVEMPQKLCIGVMWDDGIVQTQPPIQRALNEVVEKLQESGHQIIKWEPVLQKDIVNVWETLFVSDGGQDIKIELERSGEPVLPRIQRILDRAAPLSTFETWQLQQRKLIIQKEYLDRWNATVEQSSTGRPMDLILTAAKPTIATEHDKAPVYVGYAAFVNLMDYPSIVIPATQVDPEIDEPKLLTREAWNPDDEQNYAAYDPVVMKGMPVGLQFVGRRLHEENLLACAKIVEKALSA</sequence>
<evidence type="ECO:0000313" key="6">
    <source>
        <dbReference type="EMBL" id="KIV83103.1"/>
    </source>
</evidence>
<dbReference type="GO" id="GO:0016787">
    <property type="term" value="F:hydrolase activity"/>
    <property type="evidence" value="ECO:0007669"/>
    <property type="project" value="UniProtKB-KW"/>
</dbReference>
<proteinExistence type="inferred from homology"/>
<dbReference type="PANTHER" id="PTHR46072">
    <property type="entry name" value="AMIDASE-RELATED-RELATED"/>
    <property type="match status" value="1"/>
</dbReference>
<dbReference type="OrthoDB" id="6428749at2759"/>
<evidence type="ECO:0000256" key="4">
    <source>
        <dbReference type="PIRSR" id="PIRSR001221-2"/>
    </source>
</evidence>
<dbReference type="Gene3D" id="3.90.1300.10">
    <property type="entry name" value="Amidase signature (AS) domain"/>
    <property type="match status" value="1"/>
</dbReference>
<evidence type="ECO:0000259" key="5">
    <source>
        <dbReference type="Pfam" id="PF01425"/>
    </source>
</evidence>
<dbReference type="Proteomes" id="UP000053599">
    <property type="component" value="Unassembled WGS sequence"/>
</dbReference>
<evidence type="ECO:0000256" key="1">
    <source>
        <dbReference type="ARBA" id="ARBA00009199"/>
    </source>
</evidence>
<evidence type="ECO:0000313" key="7">
    <source>
        <dbReference type="Proteomes" id="UP000053599"/>
    </source>
</evidence>
<keyword evidence="2" id="KW-0378">Hydrolase</keyword>
<feature type="active site" description="Charge relay system" evidence="3">
    <location>
        <position position="169"/>
    </location>
</feature>
<feature type="binding site" evidence="4">
    <location>
        <begin position="265"/>
        <end position="268"/>
    </location>
    <ligand>
        <name>substrate</name>
    </ligand>
</feature>
<protein>
    <recommendedName>
        <fullName evidence="5">Amidase domain-containing protein</fullName>
    </recommendedName>
</protein>
<dbReference type="EMBL" id="KN846952">
    <property type="protein sequence ID" value="KIV83103.1"/>
    <property type="molecule type" value="Genomic_DNA"/>
</dbReference>
<feature type="active site" description="Charge relay system" evidence="3">
    <location>
        <position position="244"/>
    </location>
</feature>
<evidence type="ECO:0000256" key="3">
    <source>
        <dbReference type="PIRSR" id="PIRSR001221-1"/>
    </source>
</evidence>